<feature type="domain" description="Histidine kinase" evidence="12">
    <location>
        <begin position="119"/>
        <end position="340"/>
    </location>
</feature>
<keyword evidence="7" id="KW-0547">Nucleotide-binding</keyword>
<dbReference type="Pfam" id="PF02518">
    <property type="entry name" value="HATPase_c"/>
    <property type="match status" value="1"/>
</dbReference>
<dbReference type="GO" id="GO:0005524">
    <property type="term" value="F:ATP binding"/>
    <property type="evidence" value="ECO:0007669"/>
    <property type="project" value="UniProtKB-KW"/>
</dbReference>
<comment type="catalytic activity">
    <reaction evidence="1">
        <text>ATP + protein L-histidine = ADP + protein N-phospho-L-histidine.</text>
        <dbReference type="EC" id="2.7.13.3"/>
    </reaction>
</comment>
<dbReference type="SMART" id="SM00387">
    <property type="entry name" value="HATPase_c"/>
    <property type="match status" value="1"/>
</dbReference>
<dbReference type="SUPFAM" id="SSF55874">
    <property type="entry name" value="ATPase domain of HSP90 chaperone/DNA topoisomerase II/histidine kinase"/>
    <property type="match status" value="1"/>
</dbReference>
<organism evidence="13 14">
    <name type="scientific">Psychromarinibacter sediminicola</name>
    <dbReference type="NCBI Taxonomy" id="3033385"/>
    <lineage>
        <taxon>Bacteria</taxon>
        <taxon>Pseudomonadati</taxon>
        <taxon>Pseudomonadota</taxon>
        <taxon>Alphaproteobacteria</taxon>
        <taxon>Rhodobacterales</taxon>
        <taxon>Paracoccaceae</taxon>
        <taxon>Psychromarinibacter</taxon>
    </lineage>
</organism>
<dbReference type="InterPro" id="IPR050351">
    <property type="entry name" value="BphY/WalK/GraS-like"/>
</dbReference>
<dbReference type="EC" id="2.7.13.3" evidence="3"/>
<evidence type="ECO:0000256" key="4">
    <source>
        <dbReference type="ARBA" id="ARBA00022475"/>
    </source>
</evidence>
<keyword evidence="9 13" id="KW-0067">ATP-binding</keyword>
<dbReference type="GO" id="GO:0005886">
    <property type="term" value="C:plasma membrane"/>
    <property type="evidence" value="ECO:0007669"/>
    <property type="project" value="UniProtKB-SubCell"/>
</dbReference>
<dbReference type="InterPro" id="IPR003594">
    <property type="entry name" value="HATPase_dom"/>
</dbReference>
<dbReference type="SUPFAM" id="SSF55785">
    <property type="entry name" value="PYP-like sensor domain (PAS domain)"/>
    <property type="match status" value="1"/>
</dbReference>
<keyword evidence="10" id="KW-0902">Two-component regulatory system</keyword>
<dbReference type="InterPro" id="IPR035965">
    <property type="entry name" value="PAS-like_dom_sf"/>
</dbReference>
<dbReference type="InterPro" id="IPR004358">
    <property type="entry name" value="Sig_transdc_His_kin-like_C"/>
</dbReference>
<dbReference type="InterPro" id="IPR036890">
    <property type="entry name" value="HATPase_C_sf"/>
</dbReference>
<dbReference type="Gene3D" id="1.10.287.130">
    <property type="match status" value="1"/>
</dbReference>
<keyword evidence="11" id="KW-0472">Membrane</keyword>
<proteinExistence type="predicted"/>
<dbReference type="GO" id="GO:0004721">
    <property type="term" value="F:phosphoprotein phosphatase activity"/>
    <property type="evidence" value="ECO:0007669"/>
    <property type="project" value="TreeGrafter"/>
</dbReference>
<dbReference type="FunFam" id="1.10.287.130:FF:000008">
    <property type="entry name" value="Two-component sensor histidine kinase"/>
    <property type="match status" value="1"/>
</dbReference>
<evidence type="ECO:0000313" key="14">
    <source>
        <dbReference type="Proteomes" id="UP001220964"/>
    </source>
</evidence>
<name>A0AAE3NTY5_9RHOB</name>
<keyword evidence="4" id="KW-1003">Cell membrane</keyword>
<comment type="caution">
    <text evidence="13">The sequence shown here is derived from an EMBL/GenBank/DDBJ whole genome shotgun (WGS) entry which is preliminary data.</text>
</comment>
<accession>A0AAE3NTY5</accession>
<dbReference type="Gene3D" id="3.30.565.10">
    <property type="entry name" value="Histidine kinase-like ATPase, C-terminal domain"/>
    <property type="match status" value="1"/>
</dbReference>
<keyword evidence="5" id="KW-0597">Phosphoprotein</keyword>
<comment type="subcellular location">
    <subcellularLocation>
        <location evidence="2">Cell membrane</location>
    </subcellularLocation>
</comment>
<dbReference type="GO" id="GO:0000155">
    <property type="term" value="F:phosphorelay sensor kinase activity"/>
    <property type="evidence" value="ECO:0007669"/>
    <property type="project" value="InterPro"/>
</dbReference>
<dbReference type="EMBL" id="JARGYC010000014">
    <property type="protein sequence ID" value="MDF0600497.1"/>
    <property type="molecule type" value="Genomic_DNA"/>
</dbReference>
<evidence type="ECO:0000256" key="2">
    <source>
        <dbReference type="ARBA" id="ARBA00004236"/>
    </source>
</evidence>
<sequence length="340" mass="37007">MTGPSLASVLAAVPMPLVLIGADERVIAANAAAGQLFGTAAEGFHYITVLRQPVLLDIVEAALKTGRRREAPFLTRDGERDVTFNAVAVPANGRAVMLSLEDISHVQAAGEMRRDFVANVSHELRTPLTALIGFIETLQGPARGDPDAQARFLEIMEREAGRMSRLIEDLLSLSRVESQERVRPTERVDVANLVTSASMTLGAFAQESDTELVVRGNEDGMEVIGDPDQLLQVFTNLIENGIKYGGGTVTVTLERQERDPALRGPALRVEVADNGEGIDPLHIPRLTERFYRIDSHRSREMGGTGLGLAIVKHIVNRHRGRLRIESQKGQGSRFSVVLPA</sequence>
<dbReference type="PRINTS" id="PR00344">
    <property type="entry name" value="BCTRLSENSOR"/>
</dbReference>
<evidence type="ECO:0000313" key="13">
    <source>
        <dbReference type="EMBL" id="MDF0600497.1"/>
    </source>
</evidence>
<keyword evidence="14" id="KW-1185">Reference proteome</keyword>
<evidence type="ECO:0000256" key="5">
    <source>
        <dbReference type="ARBA" id="ARBA00022553"/>
    </source>
</evidence>
<dbReference type="InterPro" id="IPR036097">
    <property type="entry name" value="HisK_dim/P_sf"/>
</dbReference>
<dbReference type="Pfam" id="PF00512">
    <property type="entry name" value="HisKA"/>
    <property type="match status" value="1"/>
</dbReference>
<evidence type="ECO:0000256" key="7">
    <source>
        <dbReference type="ARBA" id="ARBA00022741"/>
    </source>
</evidence>
<evidence type="ECO:0000256" key="11">
    <source>
        <dbReference type="ARBA" id="ARBA00023136"/>
    </source>
</evidence>
<keyword evidence="6" id="KW-0808">Transferase</keyword>
<dbReference type="FunFam" id="3.30.565.10:FF:000006">
    <property type="entry name" value="Sensor histidine kinase WalK"/>
    <property type="match status" value="1"/>
</dbReference>
<dbReference type="RefSeq" id="WP_275566638.1">
    <property type="nucleotide sequence ID" value="NZ_JARGYC010000014.1"/>
</dbReference>
<dbReference type="SUPFAM" id="SSF47384">
    <property type="entry name" value="Homodimeric domain of signal transducing histidine kinase"/>
    <property type="match status" value="1"/>
</dbReference>
<dbReference type="AlphaFoldDB" id="A0AAE3NTY5"/>
<reference evidence="13" key="1">
    <citation type="submission" date="2023-03" db="EMBL/GenBank/DDBJ databases">
        <title>Multiphase analysis and comparison of six strains from genera Psychromarinibacter, Lutimaribacter, and Maritimibacter, including a novel species: Psychromarinibacter sediminicola sp. nov.</title>
        <authorList>
            <person name="Wang Y.-H."/>
            <person name="Ye M.-Q."/>
            <person name="Du Z.-J."/>
        </authorList>
    </citation>
    <scope>NUCLEOTIDE SEQUENCE</scope>
    <source>
        <strain evidence="13">C21-152</strain>
    </source>
</reference>
<dbReference type="PANTHER" id="PTHR45453">
    <property type="entry name" value="PHOSPHATE REGULON SENSOR PROTEIN PHOR"/>
    <property type="match status" value="1"/>
</dbReference>
<keyword evidence="8" id="KW-0418">Kinase</keyword>
<dbReference type="GO" id="GO:0016036">
    <property type="term" value="P:cellular response to phosphate starvation"/>
    <property type="evidence" value="ECO:0007669"/>
    <property type="project" value="TreeGrafter"/>
</dbReference>
<gene>
    <name evidence="13" type="ORF">P1J78_07125</name>
</gene>
<evidence type="ECO:0000256" key="9">
    <source>
        <dbReference type="ARBA" id="ARBA00022840"/>
    </source>
</evidence>
<dbReference type="PROSITE" id="PS50109">
    <property type="entry name" value="HIS_KIN"/>
    <property type="match status" value="1"/>
</dbReference>
<evidence type="ECO:0000256" key="6">
    <source>
        <dbReference type="ARBA" id="ARBA00022679"/>
    </source>
</evidence>
<dbReference type="InterPro" id="IPR005467">
    <property type="entry name" value="His_kinase_dom"/>
</dbReference>
<dbReference type="InterPro" id="IPR003661">
    <property type="entry name" value="HisK_dim/P_dom"/>
</dbReference>
<dbReference type="Proteomes" id="UP001220964">
    <property type="component" value="Unassembled WGS sequence"/>
</dbReference>
<evidence type="ECO:0000256" key="10">
    <source>
        <dbReference type="ARBA" id="ARBA00023012"/>
    </source>
</evidence>
<protein>
    <recommendedName>
        <fullName evidence="3">histidine kinase</fullName>
        <ecNumber evidence="3">2.7.13.3</ecNumber>
    </recommendedName>
</protein>
<evidence type="ECO:0000256" key="8">
    <source>
        <dbReference type="ARBA" id="ARBA00022777"/>
    </source>
</evidence>
<dbReference type="SMART" id="SM00388">
    <property type="entry name" value="HisKA"/>
    <property type="match status" value="1"/>
</dbReference>
<evidence type="ECO:0000256" key="3">
    <source>
        <dbReference type="ARBA" id="ARBA00012438"/>
    </source>
</evidence>
<dbReference type="Gene3D" id="3.30.450.20">
    <property type="entry name" value="PAS domain"/>
    <property type="match status" value="1"/>
</dbReference>
<evidence type="ECO:0000259" key="12">
    <source>
        <dbReference type="PROSITE" id="PS50109"/>
    </source>
</evidence>
<dbReference type="PANTHER" id="PTHR45453:SF1">
    <property type="entry name" value="PHOSPHATE REGULON SENSOR PROTEIN PHOR"/>
    <property type="match status" value="1"/>
</dbReference>
<evidence type="ECO:0000256" key="1">
    <source>
        <dbReference type="ARBA" id="ARBA00000085"/>
    </source>
</evidence>
<dbReference type="CDD" id="cd00082">
    <property type="entry name" value="HisKA"/>
    <property type="match status" value="1"/>
</dbReference>